<protein>
    <submittedName>
        <fullName evidence="1">DUF2971 domain-containing protein</fullName>
    </submittedName>
</protein>
<dbReference type="Pfam" id="PF11185">
    <property type="entry name" value="DUF2971"/>
    <property type="match status" value="1"/>
</dbReference>
<organism evidence="1 2">
    <name type="scientific">Ruminococcus turbiniformis</name>
    <dbReference type="NCBI Taxonomy" id="2881258"/>
    <lineage>
        <taxon>Bacteria</taxon>
        <taxon>Bacillati</taxon>
        <taxon>Bacillota</taxon>
        <taxon>Clostridia</taxon>
        <taxon>Eubacteriales</taxon>
        <taxon>Oscillospiraceae</taxon>
        <taxon>Ruminococcus</taxon>
    </lineage>
</organism>
<dbReference type="InterPro" id="IPR021352">
    <property type="entry name" value="DUF2971"/>
</dbReference>
<gene>
    <name evidence="1" type="ORF">LKD70_16960</name>
</gene>
<evidence type="ECO:0000313" key="1">
    <source>
        <dbReference type="EMBL" id="MCC2256080.1"/>
    </source>
</evidence>
<name>A0ABS8G194_9FIRM</name>
<keyword evidence="2" id="KW-1185">Reference proteome</keyword>
<dbReference type="Proteomes" id="UP001198151">
    <property type="component" value="Unassembled WGS sequence"/>
</dbReference>
<accession>A0ABS8G194</accession>
<evidence type="ECO:0000313" key="2">
    <source>
        <dbReference type="Proteomes" id="UP001198151"/>
    </source>
</evidence>
<reference evidence="1 2" key="1">
    <citation type="submission" date="2021-10" db="EMBL/GenBank/DDBJ databases">
        <title>Anaerobic single-cell dispensing facilitates the cultivation of human gut bacteria.</title>
        <authorList>
            <person name="Afrizal A."/>
        </authorList>
    </citation>
    <scope>NUCLEOTIDE SEQUENCE [LARGE SCALE GENOMIC DNA]</scope>
    <source>
        <strain evidence="1 2">CLA-AA-H200</strain>
    </source>
</reference>
<dbReference type="RefSeq" id="WP_227709060.1">
    <property type="nucleotide sequence ID" value="NZ_JAJEQX010000048.1"/>
</dbReference>
<comment type="caution">
    <text evidence="1">The sequence shown here is derived from an EMBL/GenBank/DDBJ whole genome shotgun (WGS) entry which is preliminary data.</text>
</comment>
<proteinExistence type="predicted"/>
<sequence>MSYRNEFEKIIEDIRLEPNTPKEEFDSKILPLLQFISNNVPEQLFKFRECTEYSLDAFDKDELWLSKASLFNDLHDSLFFFDKSYILKTIEEMFSSGNMLALFEALRSGQVSLEPIRQSTPDVQQRISSIISSLDAKQLTDIVWDSIPAFSTFLDQCFYSIKESIRNSTKMVCLSESIKSPLMWAHYAENNKGFALGYDFRNNEITQCSNCPNRSCNNIKFATIYPVIYSDKRFNATSYGQWYVEQYLKNILGISEIAPYNDNFLFVKAALHKSSDWAYENEWRIICSTPNPAVESRDRYPIKKRPIAIYFGCQIPEIYRKMLINIADEKEIAKYQMYVKDYSSKYELDFEPIQ</sequence>
<dbReference type="EMBL" id="JAJEQX010000048">
    <property type="protein sequence ID" value="MCC2256080.1"/>
    <property type="molecule type" value="Genomic_DNA"/>
</dbReference>